<evidence type="ECO:0000256" key="14">
    <source>
        <dbReference type="ARBA" id="ARBA00023004"/>
    </source>
</evidence>
<evidence type="ECO:0000256" key="13">
    <source>
        <dbReference type="ARBA" id="ARBA00023002"/>
    </source>
</evidence>
<accession>A0A8H3FWN3</accession>
<evidence type="ECO:0000256" key="19">
    <source>
        <dbReference type="PIRSR" id="PIRSR005149-1"/>
    </source>
</evidence>
<feature type="binding site" evidence="19">
    <location>
        <position position="362"/>
    </location>
    <ligand>
        <name>Zn(2+)</name>
        <dbReference type="ChEBI" id="CHEBI:29105"/>
        <label>1</label>
    </ligand>
</feature>
<evidence type="ECO:0000256" key="9">
    <source>
        <dbReference type="ARBA" id="ARBA00022824"/>
    </source>
</evidence>
<dbReference type="GO" id="GO:0080132">
    <property type="term" value="F:fatty acid 2-hydroxylase activity"/>
    <property type="evidence" value="ECO:0007669"/>
    <property type="project" value="InterPro"/>
</dbReference>
<feature type="binding site" description="axial binding residue" evidence="20">
    <location>
        <position position="68"/>
    </location>
    <ligand>
        <name>heme</name>
        <dbReference type="ChEBI" id="CHEBI:30413"/>
    </ligand>
    <ligandPart>
        <name>Fe</name>
        <dbReference type="ChEBI" id="CHEBI:18248"/>
    </ligandPart>
</feature>
<keyword evidence="6 20" id="KW-0349">Heme</keyword>
<evidence type="ECO:0000256" key="4">
    <source>
        <dbReference type="ARBA" id="ARBA00005747"/>
    </source>
</evidence>
<dbReference type="OrthoDB" id="2204368at2759"/>
<feature type="binding site" evidence="19">
    <location>
        <position position="344"/>
    </location>
    <ligand>
        <name>Zn(2+)</name>
        <dbReference type="ChEBI" id="CHEBI:29105"/>
        <label>1</label>
    </ligand>
</feature>
<feature type="binding site" evidence="19">
    <location>
        <position position="283"/>
    </location>
    <ligand>
        <name>Zn(2+)</name>
        <dbReference type="ChEBI" id="CHEBI:29105"/>
        <label>1</label>
    </ligand>
</feature>
<comment type="pathway">
    <text evidence="3">Lipid metabolism.</text>
</comment>
<evidence type="ECO:0000256" key="1">
    <source>
        <dbReference type="ARBA" id="ARBA00004477"/>
    </source>
</evidence>
<dbReference type="PROSITE" id="PS00191">
    <property type="entry name" value="CYTOCHROME_B5_1"/>
    <property type="match status" value="1"/>
</dbReference>
<organism evidence="23 24">
    <name type="scientific">Heterodermia speciosa</name>
    <dbReference type="NCBI Taxonomy" id="116794"/>
    <lineage>
        <taxon>Eukaryota</taxon>
        <taxon>Fungi</taxon>
        <taxon>Dikarya</taxon>
        <taxon>Ascomycota</taxon>
        <taxon>Pezizomycotina</taxon>
        <taxon>Lecanoromycetes</taxon>
        <taxon>OSLEUM clade</taxon>
        <taxon>Lecanoromycetidae</taxon>
        <taxon>Caliciales</taxon>
        <taxon>Physciaceae</taxon>
        <taxon>Heterodermia</taxon>
    </lineage>
</organism>
<evidence type="ECO:0000256" key="10">
    <source>
        <dbReference type="ARBA" id="ARBA00022832"/>
    </source>
</evidence>
<evidence type="ECO:0000256" key="15">
    <source>
        <dbReference type="ARBA" id="ARBA00023098"/>
    </source>
</evidence>
<comment type="pathway">
    <text evidence="2">Sphingolipid metabolism.</text>
</comment>
<dbReference type="PANTHER" id="PTHR12863:SF1">
    <property type="entry name" value="FATTY ACID 2-HYDROXYLASE"/>
    <property type="match status" value="1"/>
</dbReference>
<feature type="binding site" evidence="19">
    <location>
        <position position="340"/>
    </location>
    <ligand>
        <name>Zn(2+)</name>
        <dbReference type="ChEBI" id="CHEBI:29105"/>
        <label>1</label>
    </ligand>
</feature>
<evidence type="ECO:0000259" key="22">
    <source>
        <dbReference type="PROSITE" id="PS50255"/>
    </source>
</evidence>
<proteinExistence type="inferred from homology"/>
<dbReference type="GO" id="GO:0006633">
    <property type="term" value="P:fatty acid biosynthetic process"/>
    <property type="evidence" value="ECO:0007669"/>
    <property type="project" value="UniProtKB-KW"/>
</dbReference>
<evidence type="ECO:0000256" key="6">
    <source>
        <dbReference type="ARBA" id="ARBA00022617"/>
    </source>
</evidence>
<keyword evidence="16 18" id="KW-0472">Membrane</keyword>
<dbReference type="EMBL" id="CAJPDS010000049">
    <property type="protein sequence ID" value="CAF9928761.1"/>
    <property type="molecule type" value="Genomic_DNA"/>
</dbReference>
<comment type="function">
    <text evidence="18">Ceramide hydroxylase involved in the hydroxylation of sphingolipid-associated very long chain fatty acids. Postulated to hydroxylate the very long chain fatty acid of dihydroceramides and phytoceramides at C-2.</text>
</comment>
<sequence length="398" mass="45849">MPGRTLPTILSKDVASRNTEESCYVTIGTNVYDITPFLDAHPGGADLILEYGGKDVRSIMKDEISHSHSESAYEMLDEHLIGFVVTEPVLKTVTQSSQPHEILPLPPTEAGREELDANGAAEDDVPEQRLVYRATGMSSEADLSRETDIDDDYRTHKFLNLEKPLLMQVWRGGFSREFYLEQVHRPRQYKGGASAPLFGNFLEPLSKTPWWMVPTVWLPPVAYFSFLASQQLPIMQFASYWLSGVVLWTLVEYGMHRGLFHVDKYLPDNRVGITLHFLLHGIHHYLPMDKLRLVMPPTLFIVLAAPFYRLAHFVFYWDWYVAVTVFCGGIFGYICYDLTHYFLHHRTLPSYYQQLKKYHMKHHYADYENGFGVTSRFWDRVFGTELELPPVSKVVKTA</sequence>
<evidence type="ECO:0000256" key="18">
    <source>
        <dbReference type="PIRNR" id="PIRNR005149"/>
    </source>
</evidence>
<feature type="binding site" evidence="19">
    <location>
        <position position="359"/>
    </location>
    <ligand>
        <name>Zn(2+)</name>
        <dbReference type="ChEBI" id="CHEBI:29105"/>
        <label>1</label>
    </ligand>
</feature>
<name>A0A8H3FWN3_9LECA</name>
<keyword evidence="10 18" id="KW-0276">Fatty acid metabolism</keyword>
<feature type="binding site" evidence="19">
    <location>
        <position position="284"/>
    </location>
    <ligand>
        <name>Zn(2+)</name>
        <dbReference type="ChEBI" id="CHEBI:29105"/>
        <label>1</label>
    </ligand>
</feature>
<evidence type="ECO:0000313" key="24">
    <source>
        <dbReference type="Proteomes" id="UP000664521"/>
    </source>
</evidence>
<dbReference type="InterPro" id="IPR018506">
    <property type="entry name" value="Cyt_B5_heme-BS"/>
</dbReference>
<keyword evidence="12 21" id="KW-1133">Transmembrane helix</keyword>
<dbReference type="SMART" id="SM01117">
    <property type="entry name" value="Cyt-b5"/>
    <property type="match status" value="1"/>
</dbReference>
<evidence type="ECO:0000256" key="5">
    <source>
        <dbReference type="ARBA" id="ARBA00022516"/>
    </source>
</evidence>
<dbReference type="InterPro" id="IPR014430">
    <property type="entry name" value="Scs7"/>
</dbReference>
<evidence type="ECO:0000256" key="7">
    <source>
        <dbReference type="ARBA" id="ARBA00022692"/>
    </source>
</evidence>
<dbReference type="GO" id="GO:0005789">
    <property type="term" value="C:endoplasmic reticulum membrane"/>
    <property type="evidence" value="ECO:0007669"/>
    <property type="project" value="UniProtKB-SubCell"/>
</dbReference>
<keyword evidence="13 18" id="KW-0560">Oxidoreductase</keyword>
<evidence type="ECO:0000256" key="21">
    <source>
        <dbReference type="SAM" id="Phobius"/>
    </source>
</evidence>
<evidence type="ECO:0000256" key="8">
    <source>
        <dbReference type="ARBA" id="ARBA00022723"/>
    </source>
</evidence>
<feature type="binding site" evidence="19">
    <location>
        <position position="280"/>
    </location>
    <ligand>
        <name>Zn(2+)</name>
        <dbReference type="ChEBI" id="CHEBI:29105"/>
        <label>1</label>
    </ligand>
</feature>
<keyword evidence="24" id="KW-1185">Reference proteome</keyword>
<feature type="binding site" evidence="19">
    <location>
        <position position="261"/>
    </location>
    <ligand>
        <name>Zn(2+)</name>
        <dbReference type="ChEBI" id="CHEBI:29105"/>
        <label>1</label>
    </ligand>
</feature>
<dbReference type="PIRSF" id="PIRSF005149">
    <property type="entry name" value="IPC-B_HD"/>
    <property type="match status" value="1"/>
</dbReference>
<keyword evidence="11 19" id="KW-0862">Zinc</keyword>
<comment type="similarity">
    <text evidence="4 18">Belongs to the sterol desaturase family. SCS7 subfamily.</text>
</comment>
<feature type="transmembrane region" description="Helical" evidence="21">
    <location>
        <begin position="317"/>
        <end position="336"/>
    </location>
</feature>
<evidence type="ECO:0000256" key="12">
    <source>
        <dbReference type="ARBA" id="ARBA00022989"/>
    </source>
</evidence>
<gene>
    <name evidence="23" type="primary">SCS7</name>
    <name evidence="23" type="ORF">HETSPECPRED_006923</name>
</gene>
<evidence type="ECO:0000256" key="2">
    <source>
        <dbReference type="ARBA" id="ARBA00004991"/>
    </source>
</evidence>
<comment type="subcellular location">
    <subcellularLocation>
        <location evidence="1">Endoplasmic reticulum membrane</location>
        <topology evidence="1">Multi-pass membrane protein</topology>
    </subcellularLocation>
</comment>
<dbReference type="Pfam" id="PF04116">
    <property type="entry name" value="FA_hydroxylase"/>
    <property type="match status" value="1"/>
</dbReference>
<dbReference type="PRINTS" id="PR00363">
    <property type="entry name" value="CYTOCHROMEB5"/>
</dbReference>
<keyword evidence="8 18" id="KW-0479">Metal-binding</keyword>
<dbReference type="InterPro" id="IPR006694">
    <property type="entry name" value="Fatty_acid_hydroxylase"/>
</dbReference>
<dbReference type="Gene3D" id="3.10.120.10">
    <property type="entry name" value="Cytochrome b5-like heme/steroid binding domain"/>
    <property type="match status" value="1"/>
</dbReference>
<dbReference type="GO" id="GO:0020037">
    <property type="term" value="F:heme binding"/>
    <property type="evidence" value="ECO:0007669"/>
    <property type="project" value="InterPro"/>
</dbReference>
<keyword evidence="17 18" id="KW-0275">Fatty acid biosynthesis</keyword>
<dbReference type="InterPro" id="IPR001199">
    <property type="entry name" value="Cyt_B5-like_heme/steroid-bd"/>
</dbReference>
<feature type="domain" description="Cytochrome b5 heme-binding" evidence="22">
    <location>
        <begin position="6"/>
        <end position="85"/>
    </location>
</feature>
<reference evidence="23" key="1">
    <citation type="submission" date="2021-03" db="EMBL/GenBank/DDBJ databases">
        <authorList>
            <person name="Tagirdzhanova G."/>
        </authorList>
    </citation>
    <scope>NUCLEOTIDE SEQUENCE</scope>
</reference>
<dbReference type="PANTHER" id="PTHR12863">
    <property type="entry name" value="FATTY ACID HYDROXYLASE"/>
    <property type="match status" value="1"/>
</dbReference>
<dbReference type="Proteomes" id="UP000664521">
    <property type="component" value="Unassembled WGS sequence"/>
</dbReference>
<keyword evidence="15 18" id="KW-0443">Lipid metabolism</keyword>
<protein>
    <recommendedName>
        <fullName evidence="18">Ceramide very long chain fatty acid hydroxylase</fullName>
        <ecNumber evidence="18">1.-.-.-</ecNumber>
    </recommendedName>
</protein>
<comment type="cofactor">
    <cofactor evidence="20">
        <name>Fe cation</name>
        <dbReference type="ChEBI" id="CHEBI:24875"/>
    </cofactor>
</comment>
<dbReference type="PROSITE" id="PS50255">
    <property type="entry name" value="CYTOCHROME_B5_2"/>
    <property type="match status" value="1"/>
</dbReference>
<keyword evidence="9 18" id="KW-0256">Endoplasmic reticulum</keyword>
<keyword evidence="7 21" id="KW-0812">Transmembrane</keyword>
<feature type="binding site" evidence="19">
    <location>
        <position position="256"/>
    </location>
    <ligand>
        <name>Zn(2+)</name>
        <dbReference type="ChEBI" id="CHEBI:29105"/>
        <label>1</label>
    </ligand>
</feature>
<evidence type="ECO:0000313" key="23">
    <source>
        <dbReference type="EMBL" id="CAF9928761.1"/>
    </source>
</evidence>
<evidence type="ECO:0000256" key="3">
    <source>
        <dbReference type="ARBA" id="ARBA00005189"/>
    </source>
</evidence>
<evidence type="ECO:0000256" key="17">
    <source>
        <dbReference type="ARBA" id="ARBA00023160"/>
    </source>
</evidence>
<dbReference type="Pfam" id="PF00173">
    <property type="entry name" value="Cyt-b5"/>
    <property type="match status" value="1"/>
</dbReference>
<comment type="caution">
    <text evidence="23">The sequence shown here is derived from an EMBL/GenBank/DDBJ whole genome shotgun (WGS) entry which is preliminary data.</text>
</comment>
<feature type="binding site" description="axial binding residue" evidence="20">
    <location>
        <position position="41"/>
    </location>
    <ligand>
        <name>heme</name>
        <dbReference type="ChEBI" id="CHEBI:30413"/>
    </ligand>
    <ligandPart>
        <name>Fe</name>
        <dbReference type="ChEBI" id="CHEBI:18248"/>
    </ligandPart>
</feature>
<dbReference type="AlphaFoldDB" id="A0A8H3FWN3"/>
<feature type="binding site" evidence="19">
    <location>
        <position position="363"/>
    </location>
    <ligand>
        <name>Zn(2+)</name>
        <dbReference type="ChEBI" id="CHEBI:29105"/>
        <label>1</label>
    </ligand>
</feature>
<dbReference type="InterPro" id="IPR036400">
    <property type="entry name" value="Cyt_B5-like_heme/steroid_sf"/>
</dbReference>
<evidence type="ECO:0000256" key="11">
    <source>
        <dbReference type="ARBA" id="ARBA00022833"/>
    </source>
</evidence>
<dbReference type="GO" id="GO:0005506">
    <property type="term" value="F:iron ion binding"/>
    <property type="evidence" value="ECO:0007669"/>
    <property type="project" value="UniProtKB-UniRule"/>
</dbReference>
<evidence type="ECO:0000256" key="20">
    <source>
        <dbReference type="PIRSR" id="PIRSR005149-50"/>
    </source>
</evidence>
<keyword evidence="14 18" id="KW-0408">Iron</keyword>
<keyword evidence="5 18" id="KW-0444">Lipid biosynthesis</keyword>
<dbReference type="SUPFAM" id="SSF55856">
    <property type="entry name" value="Cytochrome b5-like heme/steroid binding domain"/>
    <property type="match status" value="1"/>
</dbReference>
<dbReference type="EC" id="1.-.-.-" evidence="18"/>
<comment type="cofactor">
    <cofactor evidence="18 19">
        <name>Zn(2+)</name>
        <dbReference type="ChEBI" id="CHEBI:29105"/>
    </cofactor>
    <text evidence="18 19">Binds 2 Zn(2+) ions per subunit that likely form a catalytic dimetal center.</text>
</comment>
<evidence type="ECO:0000256" key="16">
    <source>
        <dbReference type="ARBA" id="ARBA00023136"/>
    </source>
</evidence>